<dbReference type="PIRSF" id="PIRSF036761">
    <property type="entry name" value="GDH_Mll4104"/>
    <property type="match status" value="1"/>
</dbReference>
<name>A0A5D9C2K6_9SPHN</name>
<protein>
    <submittedName>
        <fullName evidence="6">NAD-glutamate dehydrogenase</fullName>
    </submittedName>
</protein>
<dbReference type="Pfam" id="PF21074">
    <property type="entry name" value="GDH_C"/>
    <property type="match status" value="1"/>
</dbReference>
<dbReference type="GO" id="GO:0004069">
    <property type="term" value="F:L-aspartate:2-oxoglutarate aminotransferase activity"/>
    <property type="evidence" value="ECO:0007669"/>
    <property type="project" value="InterPro"/>
</dbReference>
<dbReference type="Pfam" id="PF05088">
    <property type="entry name" value="Bac_GDH_CD"/>
    <property type="match status" value="1"/>
</dbReference>
<dbReference type="Pfam" id="PF21073">
    <property type="entry name" value="GDH_HM1"/>
    <property type="match status" value="1"/>
</dbReference>
<feature type="domain" description="NAD-glutamate dehydrogenase catalytic" evidence="2">
    <location>
        <begin position="677"/>
        <end position="1167"/>
    </location>
</feature>
<evidence type="ECO:0000313" key="7">
    <source>
        <dbReference type="Proteomes" id="UP000322077"/>
    </source>
</evidence>
<dbReference type="SUPFAM" id="SSF51735">
    <property type="entry name" value="NAD(P)-binding Rossmann-fold domains"/>
    <property type="match status" value="1"/>
</dbReference>
<reference evidence="6 7" key="1">
    <citation type="submission" date="2019-08" db="EMBL/GenBank/DDBJ databases">
        <authorList>
            <person name="Wang G."/>
            <person name="Xu Z."/>
        </authorList>
    </citation>
    <scope>NUCLEOTIDE SEQUENCE [LARGE SCALE GENOMIC DNA]</scope>
    <source>
        <strain evidence="6 7">ZX</strain>
    </source>
</reference>
<dbReference type="InterPro" id="IPR036291">
    <property type="entry name" value="NAD(P)-bd_dom_sf"/>
</dbReference>
<evidence type="ECO:0000259" key="5">
    <source>
        <dbReference type="Pfam" id="PF21077"/>
    </source>
</evidence>
<evidence type="ECO:0000313" key="6">
    <source>
        <dbReference type="EMBL" id="TZG25663.1"/>
    </source>
</evidence>
<dbReference type="Pfam" id="PF21079">
    <property type="entry name" value="GDH_HM2"/>
    <property type="match status" value="1"/>
</dbReference>
<feature type="domain" description="NAD-glutamate dehydrogenase N-terminal ACT1" evidence="4">
    <location>
        <begin position="75"/>
        <end position="148"/>
    </location>
</feature>
<gene>
    <name evidence="6" type="ORF">FYJ91_11635</name>
</gene>
<sequence length="1552" mass="168257">MTASTERCLPEAELHRAIDSLLTNGALPGELEQFDSELRRAAVDFISAMALRRLQGHPAIGLEPLDPKSHQGPMRLVIVNDDMPFLVDSVAALMAERGIAIHRLLHPIMAMQRDGSGTLKQVAAANIAELNRESLIYMEIDWIDPAALPLLTQEIQHVLGAVREAVEAYPLLQEALRSSARMLKSDEAAELLAWFLDSRMTLLAYARIDRAGAVEASLGLNSGAEPWLSAASCRSALEWFEAGHTAPLLLKAERISPVHRRVPFDLIVVPVMRGDSISGLSVHAGLWSSDALATRPDKVPLLRQQLRILADEFGFDPFTHAGKALIHAIRRLPHDLLTGFQPQELRSVALTAMSLVDRPRSKTVLVRETLGGHLFAFVWLNRFDLTTNRRAAIGQLIADEARGKVVTWSVDIGDGDLALVRYIISLVGAGRVPAAAAIDDRVQAMLRGWRPAVAAALAEFMSPDRAASLAREYAEAFPTGFRTRCDARDAARDIMMLSELASDADRAVRLNAPEPDAAARLRLQIYCTGEFLPLSDVVPVLENFGFIVLKEIPTALADGKGNIHEFLVEAPSIVTDGILEDGPTIESAIAAVLSGHAENDAFNNLVVRLGVEPRAVVLFRAWFRYLRQTGVPYGLSTFAAALANAPVVTKSLIALFDARLDPIHHSEARADQARSNIRDGLTNVQAIDDDRMLRRLWGVIEAILRTNAFSASGDEALAFKLDSANVPGLPSPRPWREIWVYSPRVEGVHLRAGPIARGGLRWSDRRDDFRTEILGLLKAQIVKNAVIVPTGAKGGFYPKNLPSSRDRAAWIAEGTESYKVFIRALLSLTDNVIDGAIVHPPATVRHDPDDPYFVVAADKGTASFSDVANAIAIEQGYWLGDAFASGGSNGYDHKAMGITARGAWVSVQRHFAELGIDVQCDPITVVGCGDMSGDVFGNGMLLSRSIRLVAAFDHRNIFIDPSPDPALSWEERQRLFSLPSSSWQNYDPTRISAGGGVYDRSQKEIALSAEAGGLFGLDAGKHDPATIIRAILKAPVDLLWFGGIGTYVKSSHETHLHARDVANDSLRVDANQLRAKVIGEGANLSITQAGRIEFGLLGGRSNADFVDNSAGVDCSDNEVNIKIALNAEVASGKMLPEDRNALLAAMTDDVADLVLEDNRIQSLALSIAERGGPAQAASQIGVIAYLEANHGLNRDIEGLGSDDHFARRARDGKGLTRPELAVIMSHAKLTLQTAIEASPLASDPALMGLVSDSFPPAMRQHHHEAIATHQLRREILATKIANIVVNRLGFKALFELVDEEGVSLARVAGAYLACDQIFGLSETFAAIEREQIDEAARIQLLEIMARLCRLQVANILRSAPQSALPHGIAAFLAPGIHQLDLSLVEGEQASDEATDLAGHITSLGAHASVSQRIAILHRLSEASRISSIAAIGGGNVLDVEQAYTRLGEVLSLAWASSSASRLNVVDAWERLQVRAIARDCQQLRSDFLLRTQRDGTLIDLEEWFAHHQAALERFRALADRIRAAPTTTAPMLAELVNQARTLLTRRAADGGA</sequence>
<dbReference type="Pfam" id="PF21078">
    <property type="entry name" value="GDH_HM3"/>
    <property type="match status" value="1"/>
</dbReference>
<dbReference type="Gene3D" id="3.40.50.720">
    <property type="entry name" value="NAD(P)-binding Rossmann-like Domain"/>
    <property type="match status" value="1"/>
</dbReference>
<dbReference type="InterPro" id="IPR028971">
    <property type="entry name" value="NAD-GDH_cat"/>
</dbReference>
<dbReference type="InterPro" id="IPR007780">
    <property type="entry name" value="NAD_Glu_DH_bac"/>
</dbReference>
<evidence type="ECO:0000259" key="4">
    <source>
        <dbReference type="Pfam" id="PF21075"/>
    </source>
</evidence>
<dbReference type="InterPro" id="IPR049058">
    <property type="entry name" value="NAD_Glu_DH_HM2"/>
</dbReference>
<dbReference type="InterPro" id="IPR049064">
    <property type="entry name" value="NAD_Glu_DH_ACT3"/>
</dbReference>
<proteinExistence type="predicted"/>
<evidence type="ECO:0000259" key="3">
    <source>
        <dbReference type="Pfam" id="PF21074"/>
    </source>
</evidence>
<dbReference type="PANTHER" id="PTHR43403:SF1">
    <property type="entry name" value="NAD-SPECIFIC GLUTAMATE DEHYDROGENASE"/>
    <property type="match status" value="1"/>
</dbReference>
<dbReference type="SUPFAM" id="SSF53223">
    <property type="entry name" value="Aminoacid dehydrogenase-like, N-terminal domain"/>
    <property type="match status" value="1"/>
</dbReference>
<feature type="domain" description="NAD-glutamate dehydrogenase ACT3" evidence="5">
    <location>
        <begin position="507"/>
        <end position="570"/>
    </location>
</feature>
<keyword evidence="7" id="KW-1185">Reference proteome</keyword>
<dbReference type="InterPro" id="IPR049059">
    <property type="entry name" value="NAD_Glu_DH_HM1"/>
</dbReference>
<evidence type="ECO:0000256" key="1">
    <source>
        <dbReference type="ARBA" id="ARBA00023002"/>
    </source>
</evidence>
<dbReference type="Pfam" id="PF21075">
    <property type="entry name" value="GDH_ACT1"/>
    <property type="match status" value="1"/>
</dbReference>
<dbReference type="Pfam" id="PF21077">
    <property type="entry name" value="GDH_ACT3"/>
    <property type="match status" value="1"/>
</dbReference>
<dbReference type="InterPro" id="IPR049056">
    <property type="entry name" value="NAD_Glu_DH_HM3"/>
</dbReference>
<dbReference type="InterPro" id="IPR046346">
    <property type="entry name" value="Aminoacid_DH-like_N_sf"/>
</dbReference>
<dbReference type="Proteomes" id="UP000322077">
    <property type="component" value="Unassembled WGS sequence"/>
</dbReference>
<organism evidence="6 7">
    <name type="scientific">Sphingomonas montanisoli</name>
    <dbReference type="NCBI Taxonomy" id="2606412"/>
    <lineage>
        <taxon>Bacteria</taxon>
        <taxon>Pseudomonadati</taxon>
        <taxon>Pseudomonadota</taxon>
        <taxon>Alphaproteobacteria</taxon>
        <taxon>Sphingomonadales</taxon>
        <taxon>Sphingomonadaceae</taxon>
        <taxon>Sphingomonas</taxon>
    </lineage>
</organism>
<dbReference type="InterPro" id="IPR024727">
    <property type="entry name" value="NAD_Glu_DH_N_ACT1"/>
</dbReference>
<accession>A0A5D9C2K6</accession>
<dbReference type="EMBL" id="VTOU01000003">
    <property type="protein sequence ID" value="TZG25663.1"/>
    <property type="molecule type" value="Genomic_DNA"/>
</dbReference>
<dbReference type="GO" id="GO:0004352">
    <property type="term" value="F:glutamate dehydrogenase (NAD+) activity"/>
    <property type="evidence" value="ECO:0007669"/>
    <property type="project" value="InterPro"/>
</dbReference>
<evidence type="ECO:0000259" key="2">
    <source>
        <dbReference type="Pfam" id="PF05088"/>
    </source>
</evidence>
<dbReference type="RefSeq" id="WP_149522472.1">
    <property type="nucleotide sequence ID" value="NZ_VTOU01000003.1"/>
</dbReference>
<dbReference type="GO" id="GO:0006538">
    <property type="term" value="P:L-glutamate catabolic process"/>
    <property type="evidence" value="ECO:0007669"/>
    <property type="project" value="InterPro"/>
</dbReference>
<dbReference type="InterPro" id="IPR048381">
    <property type="entry name" value="GDH_C"/>
</dbReference>
<feature type="domain" description="NAD-specific glutamate dehydrogenase C-terminal" evidence="3">
    <location>
        <begin position="1212"/>
        <end position="1533"/>
    </location>
</feature>
<keyword evidence="1" id="KW-0560">Oxidoreductase</keyword>
<dbReference type="PANTHER" id="PTHR43403">
    <property type="entry name" value="NAD-SPECIFIC GLUTAMATE DEHYDROGENASE"/>
    <property type="match status" value="1"/>
</dbReference>
<comment type="caution">
    <text evidence="6">The sequence shown here is derived from an EMBL/GenBank/DDBJ whole genome shotgun (WGS) entry which is preliminary data.</text>
</comment>